<feature type="domain" description="Plastocyanin-like" evidence="5">
    <location>
        <begin position="3"/>
        <end position="107"/>
    </location>
</feature>
<name>E4YP43_OIKDI</name>
<dbReference type="Proteomes" id="UP000011014">
    <property type="component" value="Unassembled WGS sequence"/>
</dbReference>
<evidence type="ECO:0000256" key="4">
    <source>
        <dbReference type="ARBA" id="ARBA00023008"/>
    </source>
</evidence>
<evidence type="ECO:0000313" key="6">
    <source>
        <dbReference type="EMBL" id="CBY37241.1"/>
    </source>
</evidence>
<gene>
    <name evidence="6" type="ORF">GSOID_T00030329001</name>
</gene>
<dbReference type="InterPro" id="IPR045087">
    <property type="entry name" value="Cu-oxidase_fam"/>
</dbReference>
<evidence type="ECO:0000256" key="2">
    <source>
        <dbReference type="ARBA" id="ARBA00022723"/>
    </source>
</evidence>
<keyword evidence="2" id="KW-0479">Metal-binding</keyword>
<comment type="similarity">
    <text evidence="1">Belongs to the multicopper oxidase family.</text>
</comment>
<evidence type="ECO:0000256" key="3">
    <source>
        <dbReference type="ARBA" id="ARBA00023002"/>
    </source>
</evidence>
<dbReference type="PANTHER" id="PTHR11709">
    <property type="entry name" value="MULTI-COPPER OXIDASE"/>
    <property type="match status" value="1"/>
</dbReference>
<dbReference type="Gene3D" id="2.60.40.420">
    <property type="entry name" value="Cupredoxins - blue copper proteins"/>
    <property type="match status" value="1"/>
</dbReference>
<reference evidence="6" key="1">
    <citation type="journal article" date="2010" name="Science">
        <title>Plasticity of animal genome architecture unmasked by rapid evolution of a pelagic tunicate.</title>
        <authorList>
            <person name="Denoeud F."/>
            <person name="Henriet S."/>
            <person name="Mungpakdee S."/>
            <person name="Aury J.M."/>
            <person name="Da Silva C."/>
            <person name="Brinkmann H."/>
            <person name="Mikhaleva J."/>
            <person name="Olsen L.C."/>
            <person name="Jubin C."/>
            <person name="Canestro C."/>
            <person name="Bouquet J.M."/>
            <person name="Danks G."/>
            <person name="Poulain J."/>
            <person name="Campsteijn C."/>
            <person name="Adamski M."/>
            <person name="Cross I."/>
            <person name="Yadetie F."/>
            <person name="Muffato M."/>
            <person name="Louis A."/>
            <person name="Butcher S."/>
            <person name="Tsagkogeorga G."/>
            <person name="Konrad A."/>
            <person name="Singh S."/>
            <person name="Jensen M.F."/>
            <person name="Cong E.H."/>
            <person name="Eikeseth-Otteraa H."/>
            <person name="Noel B."/>
            <person name="Anthouard V."/>
            <person name="Porcel B.M."/>
            <person name="Kachouri-Lafond R."/>
            <person name="Nishino A."/>
            <person name="Ugolini M."/>
            <person name="Chourrout P."/>
            <person name="Nishida H."/>
            <person name="Aasland R."/>
            <person name="Huzurbazar S."/>
            <person name="Westhof E."/>
            <person name="Delsuc F."/>
            <person name="Lehrach H."/>
            <person name="Reinhardt R."/>
            <person name="Weissenbach J."/>
            <person name="Roy S.W."/>
            <person name="Artiguenave F."/>
            <person name="Postlethwait J.H."/>
            <person name="Manak J.R."/>
            <person name="Thompson E.M."/>
            <person name="Jaillon O."/>
            <person name="Du Pasquier L."/>
            <person name="Boudinot P."/>
            <person name="Liberles D.A."/>
            <person name="Volff J.N."/>
            <person name="Philippe H."/>
            <person name="Lenhard B."/>
            <person name="Roest Crollius H."/>
            <person name="Wincker P."/>
            <person name="Chourrout D."/>
        </authorList>
    </citation>
    <scope>NUCLEOTIDE SEQUENCE [LARGE SCALE GENOMIC DNA]</scope>
</reference>
<accession>E4YP43</accession>
<proteinExistence type="inferred from homology"/>
<protein>
    <recommendedName>
        <fullName evidence="5">Plastocyanin-like domain-containing protein</fullName>
    </recommendedName>
</protein>
<dbReference type="InterPro" id="IPR008972">
    <property type="entry name" value="Cupredoxin"/>
</dbReference>
<dbReference type="GO" id="GO:0016491">
    <property type="term" value="F:oxidoreductase activity"/>
    <property type="evidence" value="ECO:0007669"/>
    <property type="project" value="UniProtKB-KW"/>
</dbReference>
<dbReference type="AlphaFoldDB" id="E4YP43"/>
<dbReference type="InterPro" id="IPR011707">
    <property type="entry name" value="Cu-oxidase-like_N"/>
</dbReference>
<dbReference type="SUPFAM" id="SSF49503">
    <property type="entry name" value="Cupredoxins"/>
    <property type="match status" value="1"/>
</dbReference>
<sequence length="109" mass="12371">MLDGREERRIITINNHFPGPVIRVRKGAAVIVNVKNEMPIQAATVHWHGILMTNNFWMDGAAFINQCPILPHQQFTYSWKAENAGTFWYHTHFRALKKKVGAGSALISS</sequence>
<dbReference type="GO" id="GO:0005507">
    <property type="term" value="F:copper ion binding"/>
    <property type="evidence" value="ECO:0007669"/>
    <property type="project" value="InterPro"/>
</dbReference>
<dbReference type="EMBL" id="FN654927">
    <property type="protein sequence ID" value="CBY37241.1"/>
    <property type="molecule type" value="Genomic_DNA"/>
</dbReference>
<keyword evidence="4" id="KW-0186">Copper</keyword>
<organism evidence="6">
    <name type="scientific">Oikopleura dioica</name>
    <name type="common">Tunicate</name>
    <dbReference type="NCBI Taxonomy" id="34765"/>
    <lineage>
        <taxon>Eukaryota</taxon>
        <taxon>Metazoa</taxon>
        <taxon>Chordata</taxon>
        <taxon>Tunicata</taxon>
        <taxon>Appendicularia</taxon>
        <taxon>Copelata</taxon>
        <taxon>Oikopleuridae</taxon>
        <taxon>Oikopleura</taxon>
    </lineage>
</organism>
<evidence type="ECO:0000256" key="1">
    <source>
        <dbReference type="ARBA" id="ARBA00010609"/>
    </source>
</evidence>
<dbReference type="PANTHER" id="PTHR11709:SF394">
    <property type="entry name" value="FI03373P-RELATED"/>
    <property type="match status" value="1"/>
</dbReference>
<keyword evidence="3" id="KW-0560">Oxidoreductase</keyword>
<dbReference type="Pfam" id="PF07732">
    <property type="entry name" value="Cu-oxidase_3"/>
    <property type="match status" value="1"/>
</dbReference>
<evidence type="ECO:0000259" key="5">
    <source>
        <dbReference type="Pfam" id="PF07732"/>
    </source>
</evidence>